<name>A0A0S4JU35_BODSA</name>
<sequence length="950" mass="103873">MSFESETKKVRAHVSMATATLIIFLLCTSSVFLFVAPTATAATTCTCVHRSDVLLDLYHSTNGPLWTTKWNVLAADFPCAQPGVSCDGNISDITDLVLVDFGLNGTLPASLGNLTALYRFDVSTNALRGSLPASFGNWQRIAHFNATLNQISGSLPPSYSAWTRMVLFLAFSNSLTGTLPPDYGKWGPTTTVFAVNGNQFNGTLPPEYSNWTNMTSFIVYENNLTGTLPDQYTSWLNSIQNFNIRNNRFTGTLPAAYQVWNRLLQFFVAYNAFNGSLPSEYGRWKSIVEFSVAYNSLSGTLPLSSGNMSSLTMFRVDRNDLTGELPSSYSAWLKIETVMFSHNTLRGTFPADYSQWGSTIKTLDARQNNFTGTLPKSYDNWTSMVSFTVASNSLSGSLPAEYSAWTSLQIFKVYSNQLSGTLPYGYAAWKNSALEINFSNNNFSGAIPSSYSQFLSLSTFAASLNSLSGVIPPDLVALSTMRYFSVGNNQLNEVLPVTAAPFMYFFDVQNNSGLRGSLPQALKGSMVMTCNTQIACPTNFVFKYCFPHEFMISFWELESNEILIASAPHLVVASVLPHQRHHRLRQDLFNLTPSLEAPFRHVSTRFDTFQTATAALTYGVLVSTVGRGALPSIQRSTSALRLARRCAADSAGGAAESEDLSPPLFDSPADNPLLLSLPAGVGEGSESLDFATGAVVGNTIVVIVSAILLQCIRVTHLCFSGEANRTLSNRILTLLLGCLPSARFLGGMSVLYAALLQPTVGACISLIVSPARDSRSIACGALLLLLWIAYPIVCVYFVLVAGRRVPTPSTRAHAGRKLFLLRAVETPSAPMKQKNKEMRKDARGSLLNIRALSVNALKFLFTSSSEWVVRCGQSHRSLRNDEEMLQQRRTERFLLRDLINVFDAYIRRREWYFLVEWSLGFASGAILGAAEARAATASADDGDGSSSACE</sequence>
<dbReference type="InterPro" id="IPR032675">
    <property type="entry name" value="LRR_dom_sf"/>
</dbReference>
<dbReference type="SUPFAM" id="SSF52058">
    <property type="entry name" value="L domain-like"/>
    <property type="match status" value="2"/>
</dbReference>
<evidence type="ECO:0000256" key="4">
    <source>
        <dbReference type="SAM" id="Phobius"/>
    </source>
</evidence>
<dbReference type="InterPro" id="IPR053213">
    <property type="entry name" value="RLP29"/>
</dbReference>
<organism evidence="5 6">
    <name type="scientific">Bodo saltans</name>
    <name type="common">Flagellated protozoan</name>
    <dbReference type="NCBI Taxonomy" id="75058"/>
    <lineage>
        <taxon>Eukaryota</taxon>
        <taxon>Discoba</taxon>
        <taxon>Euglenozoa</taxon>
        <taxon>Kinetoplastea</taxon>
        <taxon>Metakinetoplastina</taxon>
        <taxon>Eubodonida</taxon>
        <taxon>Bodonidae</taxon>
        <taxon>Bodo</taxon>
    </lineage>
</organism>
<dbReference type="EMBL" id="CYKH01002207">
    <property type="protein sequence ID" value="CUG93917.1"/>
    <property type="molecule type" value="Genomic_DNA"/>
</dbReference>
<gene>
    <name evidence="5" type="ORF">BSAL_45580</name>
</gene>
<keyword evidence="1" id="KW-0433">Leucine-rich repeat</keyword>
<evidence type="ECO:0000256" key="2">
    <source>
        <dbReference type="ARBA" id="ARBA00022737"/>
    </source>
</evidence>
<evidence type="ECO:0000256" key="3">
    <source>
        <dbReference type="ARBA" id="ARBA00023136"/>
    </source>
</evidence>
<evidence type="ECO:0000313" key="6">
    <source>
        <dbReference type="Proteomes" id="UP000051952"/>
    </source>
</evidence>
<dbReference type="Proteomes" id="UP000051952">
    <property type="component" value="Unassembled WGS sequence"/>
</dbReference>
<dbReference type="OrthoDB" id="2187496at2759"/>
<keyword evidence="6" id="KW-1185">Reference proteome</keyword>
<keyword evidence="4" id="KW-1133">Transmembrane helix</keyword>
<feature type="non-terminal residue" evidence="5">
    <location>
        <position position="950"/>
    </location>
</feature>
<evidence type="ECO:0000256" key="1">
    <source>
        <dbReference type="ARBA" id="ARBA00022614"/>
    </source>
</evidence>
<reference evidence="6" key="1">
    <citation type="submission" date="2015-09" db="EMBL/GenBank/DDBJ databases">
        <authorList>
            <consortium name="Pathogen Informatics"/>
        </authorList>
    </citation>
    <scope>NUCLEOTIDE SEQUENCE [LARGE SCALE GENOMIC DNA]</scope>
    <source>
        <strain evidence="6">Lake Konstanz</strain>
    </source>
</reference>
<dbReference type="PANTHER" id="PTHR48009">
    <property type="entry name" value="LEUCINE-RICH REPEAT (LRR) FAMILY PROTEIN"/>
    <property type="match status" value="1"/>
</dbReference>
<dbReference type="PANTHER" id="PTHR48009:SF4">
    <property type="entry name" value="LEUCINE-RICH REPEAT (LRR) FAMILY PROTEIN"/>
    <property type="match status" value="1"/>
</dbReference>
<protein>
    <submittedName>
        <fullName evidence="5">GP46-like surface antigen, putative</fullName>
    </submittedName>
</protein>
<dbReference type="Gene3D" id="3.80.10.10">
    <property type="entry name" value="Ribonuclease Inhibitor"/>
    <property type="match status" value="3"/>
</dbReference>
<evidence type="ECO:0000313" key="5">
    <source>
        <dbReference type="EMBL" id="CUG93917.1"/>
    </source>
</evidence>
<dbReference type="VEuPathDB" id="TriTrypDB:BSAL_45585"/>
<dbReference type="AlphaFoldDB" id="A0A0S4JU35"/>
<keyword evidence="4" id="KW-0812">Transmembrane</keyword>
<keyword evidence="2" id="KW-0677">Repeat</keyword>
<dbReference type="FunFam" id="3.80.10.10:FF:000095">
    <property type="entry name" value="LRR receptor-like serine/threonine-protein kinase GSO1"/>
    <property type="match status" value="1"/>
</dbReference>
<feature type="transmembrane region" description="Helical" evidence="4">
    <location>
        <begin position="775"/>
        <end position="801"/>
    </location>
</feature>
<accession>A0A0S4JU35</accession>
<proteinExistence type="predicted"/>
<keyword evidence="3 4" id="KW-0472">Membrane</keyword>